<dbReference type="PATRIC" id="fig|1291052.5.peg.2275"/>
<dbReference type="RefSeq" id="WP_056976111.1">
    <property type="nucleotide sequence ID" value="NZ_AYYO01000044.1"/>
</dbReference>
<dbReference type="STRING" id="1291052.FC18_GL002211"/>
<reference evidence="1 2" key="1">
    <citation type="journal article" date="2015" name="Genome Announc.">
        <title>Expanding the biotechnology potential of lactobacilli through comparative genomics of 213 strains and associated genera.</title>
        <authorList>
            <person name="Sun Z."/>
            <person name="Harris H.M."/>
            <person name="McCann A."/>
            <person name="Guo C."/>
            <person name="Argimon S."/>
            <person name="Zhang W."/>
            <person name="Yang X."/>
            <person name="Jeffery I.B."/>
            <person name="Cooney J.C."/>
            <person name="Kagawa T.F."/>
            <person name="Liu W."/>
            <person name="Song Y."/>
            <person name="Salvetti E."/>
            <person name="Wrobel A."/>
            <person name="Rasinkangas P."/>
            <person name="Parkhill J."/>
            <person name="Rea M.C."/>
            <person name="O'Sullivan O."/>
            <person name="Ritari J."/>
            <person name="Douillard F.P."/>
            <person name="Paul Ross R."/>
            <person name="Yang R."/>
            <person name="Briner A.E."/>
            <person name="Felis G.E."/>
            <person name="de Vos W.M."/>
            <person name="Barrangou R."/>
            <person name="Klaenhammer T.R."/>
            <person name="Caufield P.W."/>
            <person name="Cui Y."/>
            <person name="Zhang H."/>
            <person name="O'Toole P.W."/>
        </authorList>
    </citation>
    <scope>NUCLEOTIDE SEQUENCE [LARGE SCALE GENOMIC DNA]</scope>
    <source>
        <strain evidence="1 2">DSM 20505</strain>
    </source>
</reference>
<name>A0A0R1ZS18_9LACO</name>
<dbReference type="AlphaFoldDB" id="A0A0R1ZS18"/>
<evidence type="ECO:0000313" key="1">
    <source>
        <dbReference type="EMBL" id="KRM54795.1"/>
    </source>
</evidence>
<protein>
    <submittedName>
        <fullName evidence="1">Uncharacterized protein</fullName>
    </submittedName>
</protein>
<dbReference type="Proteomes" id="UP000051679">
    <property type="component" value="Unassembled WGS sequence"/>
</dbReference>
<sequence>MAVKKLSEVPAYELFRPGDQVIVHQLENPDSGAVVSGAWPAEVTAAHLQRTVVVTTKRFPKWAKTVFGSKHSVSIKWLQVVSRMPRDSKNPNYAGILGKSMTSVYASGTANQSAEERKKIIGQIKHCAAYGMDKKATCAKLGMTMTTLQANCTKDNINFPAERWRYLNDQVPPMLARGMRRTDIASDLHCSLHSIAKIINAEKAEARL</sequence>
<accession>A0A0R1ZS18</accession>
<keyword evidence="2" id="KW-1185">Reference proteome</keyword>
<comment type="caution">
    <text evidence="1">The sequence shown here is derived from an EMBL/GenBank/DDBJ whole genome shotgun (WGS) entry which is preliminary data.</text>
</comment>
<evidence type="ECO:0000313" key="2">
    <source>
        <dbReference type="Proteomes" id="UP000051679"/>
    </source>
</evidence>
<organism evidence="1 2">
    <name type="scientific">Lacticaseibacillus sharpeae JCM 1186 = DSM 20505</name>
    <dbReference type="NCBI Taxonomy" id="1291052"/>
    <lineage>
        <taxon>Bacteria</taxon>
        <taxon>Bacillati</taxon>
        <taxon>Bacillota</taxon>
        <taxon>Bacilli</taxon>
        <taxon>Lactobacillales</taxon>
        <taxon>Lactobacillaceae</taxon>
        <taxon>Lacticaseibacillus</taxon>
    </lineage>
</organism>
<gene>
    <name evidence="1" type="ORF">FC18_GL002211</name>
</gene>
<proteinExistence type="predicted"/>
<dbReference type="EMBL" id="AYYO01000044">
    <property type="protein sequence ID" value="KRM54795.1"/>
    <property type="molecule type" value="Genomic_DNA"/>
</dbReference>